<dbReference type="NCBIfam" id="TIGR00186">
    <property type="entry name" value="rRNA_methyl_3"/>
    <property type="match status" value="1"/>
</dbReference>
<dbReference type="InterPro" id="IPR029026">
    <property type="entry name" value="tRNA_m1G_MTases_N"/>
</dbReference>
<name>A0A1V2LCS5_CYBFA</name>
<dbReference type="AlphaFoldDB" id="A0A1V2LCS5"/>
<dbReference type="SUPFAM" id="SSF55315">
    <property type="entry name" value="L30e-like"/>
    <property type="match status" value="1"/>
</dbReference>
<evidence type="ECO:0000256" key="9">
    <source>
        <dbReference type="ARBA" id="ARBA00034881"/>
    </source>
</evidence>
<dbReference type="GO" id="GO:0005739">
    <property type="term" value="C:mitochondrion"/>
    <property type="evidence" value="ECO:0007669"/>
    <property type="project" value="UniProtKB-SubCell"/>
</dbReference>
<dbReference type="Pfam" id="PF00588">
    <property type="entry name" value="SpoU_methylase"/>
    <property type="match status" value="1"/>
</dbReference>
<dbReference type="SMART" id="SM00967">
    <property type="entry name" value="SpoU_sub_bind"/>
    <property type="match status" value="1"/>
</dbReference>
<dbReference type="InterPro" id="IPR001537">
    <property type="entry name" value="SpoU_MeTrfase"/>
</dbReference>
<evidence type="ECO:0000256" key="8">
    <source>
        <dbReference type="ARBA" id="ARBA00023128"/>
    </source>
</evidence>
<keyword evidence="6" id="KW-0949">S-adenosyl-L-methionine</keyword>
<dbReference type="Pfam" id="PF08032">
    <property type="entry name" value="SpoU_sub_bind"/>
    <property type="match status" value="1"/>
</dbReference>
<dbReference type="SUPFAM" id="SSF75217">
    <property type="entry name" value="alpha/beta knot"/>
    <property type="match status" value="1"/>
</dbReference>
<dbReference type="Gene3D" id="3.30.1330.30">
    <property type="match status" value="1"/>
</dbReference>
<dbReference type="GO" id="GO:0016435">
    <property type="term" value="F:rRNA (guanine) methyltransferase activity"/>
    <property type="evidence" value="ECO:0007669"/>
    <property type="project" value="TreeGrafter"/>
</dbReference>
<dbReference type="PANTHER" id="PTHR46103">
    <property type="entry name" value="RRNA METHYLTRANSFERASE 1, MITOCHONDRIAL"/>
    <property type="match status" value="1"/>
</dbReference>
<evidence type="ECO:0000256" key="6">
    <source>
        <dbReference type="ARBA" id="ARBA00022691"/>
    </source>
</evidence>
<dbReference type="EMBL" id="MPUK01000001">
    <property type="protein sequence ID" value="ONH69667.1"/>
    <property type="molecule type" value="Genomic_DNA"/>
</dbReference>
<comment type="subcellular location">
    <subcellularLocation>
        <location evidence="1">Mitochondrion</location>
    </subcellularLocation>
</comment>
<keyword evidence="13" id="KW-1185">Reference proteome</keyword>
<evidence type="ECO:0000256" key="3">
    <source>
        <dbReference type="ARBA" id="ARBA00022552"/>
    </source>
</evidence>
<keyword evidence="7" id="KW-0809">Transit peptide</keyword>
<keyword evidence="4 12" id="KW-0489">Methyltransferase</keyword>
<dbReference type="Gene3D" id="3.40.1280.10">
    <property type="match status" value="1"/>
</dbReference>
<organism evidence="12 13">
    <name type="scientific">Cyberlindnera fabianii</name>
    <name type="common">Yeast</name>
    <name type="synonym">Hansenula fabianii</name>
    <dbReference type="NCBI Taxonomy" id="36022"/>
    <lineage>
        <taxon>Eukaryota</taxon>
        <taxon>Fungi</taxon>
        <taxon>Dikarya</taxon>
        <taxon>Ascomycota</taxon>
        <taxon>Saccharomycotina</taxon>
        <taxon>Saccharomycetes</taxon>
        <taxon>Phaffomycetales</taxon>
        <taxon>Phaffomycetaceae</taxon>
        <taxon>Cyberlindnera</taxon>
    </lineage>
</organism>
<dbReference type="STRING" id="36022.A0A1V2LCS5"/>
<dbReference type="GO" id="GO:0003723">
    <property type="term" value="F:RNA binding"/>
    <property type="evidence" value="ECO:0007669"/>
    <property type="project" value="InterPro"/>
</dbReference>
<keyword evidence="8" id="KW-0496">Mitochondrion</keyword>
<dbReference type="InterPro" id="IPR047182">
    <property type="entry name" value="MRM1"/>
</dbReference>
<dbReference type="InterPro" id="IPR029064">
    <property type="entry name" value="Ribosomal_eL30-like_sf"/>
</dbReference>
<evidence type="ECO:0000256" key="7">
    <source>
        <dbReference type="ARBA" id="ARBA00022946"/>
    </source>
</evidence>
<dbReference type="CDD" id="cd18105">
    <property type="entry name" value="SpoU-like_MRM1"/>
    <property type="match status" value="1"/>
</dbReference>
<evidence type="ECO:0000256" key="2">
    <source>
        <dbReference type="ARBA" id="ARBA00007228"/>
    </source>
</evidence>
<evidence type="ECO:0000259" key="11">
    <source>
        <dbReference type="SMART" id="SM00967"/>
    </source>
</evidence>
<reference evidence="13" key="1">
    <citation type="journal article" date="2017" name="Genome Announc.">
        <title>Genome sequences of Cyberlindnera fabianii 65, Pichia kudriavzevii 129, and Saccharomyces cerevisiae 131 isolated from fermented masau fruits in Zimbabwe.</title>
        <authorList>
            <person name="van Rijswijck I.M.H."/>
            <person name="Derks M.F.L."/>
            <person name="Abee T."/>
            <person name="de Ridder D."/>
            <person name="Smid E.J."/>
        </authorList>
    </citation>
    <scope>NUCLEOTIDE SEQUENCE [LARGE SCALE GENOMIC DNA]</scope>
    <source>
        <strain evidence="13">65</strain>
    </source>
</reference>
<comment type="similarity">
    <text evidence="2">Belongs to the class IV-like SAM-binding methyltransferase superfamily. RNA methyltransferase TrmH family.</text>
</comment>
<comment type="caution">
    <text evidence="12">The sequence shown here is derived from an EMBL/GenBank/DDBJ whole genome shotgun (WGS) entry which is preliminary data.</text>
</comment>
<feature type="domain" description="RNA 2-O ribose methyltransferase substrate binding" evidence="11">
    <location>
        <begin position="123"/>
        <end position="199"/>
    </location>
</feature>
<evidence type="ECO:0000256" key="5">
    <source>
        <dbReference type="ARBA" id="ARBA00022679"/>
    </source>
</evidence>
<keyword evidence="5 12" id="KW-0808">Transferase</keyword>
<dbReference type="OMA" id="RKYAHVH"/>
<dbReference type="InterPro" id="IPR013123">
    <property type="entry name" value="SpoU_subst-bd"/>
</dbReference>
<dbReference type="PANTHER" id="PTHR46103:SF1">
    <property type="entry name" value="RRNA METHYLTRANSFERASE 1, MITOCHONDRIAL"/>
    <property type="match status" value="1"/>
</dbReference>
<proteinExistence type="inferred from homology"/>
<evidence type="ECO:0000313" key="12">
    <source>
        <dbReference type="EMBL" id="ONH69667.1"/>
    </source>
</evidence>
<evidence type="ECO:0000313" key="13">
    <source>
        <dbReference type="Proteomes" id="UP000189513"/>
    </source>
</evidence>
<sequence>MLNFKQAFSTSSKLAKAIKPAVRSTRHSKDVESMDKNIPFEKPQKAWERAGESKDDYFRSRFSHVHAKQKQNDPAERRKSYETIRKTRASNYKRERYNDRQQHKQKFARDVYRGLTPNPLSEYVYGSSAVLAALKANKREIFNKLFIHNPKEMNSEIIKLATQLGVETNMVDSRSQLNQLTNNAIHNGYVLETKPLLPTPIFKLGTVSDGSYTIDEDNYGDVLEQTYTTTNKNPLGIYLDGITDPHNIGAIIRSAYFLGADFIVMSEKNCAPLSPAVAKTSVGAMELIPIFTADKPLTFFDKSRANGWTFVSAAVADHHREDKIARSLEQKSVEFEELSQLLESGPCMLVLGSEGDGIRTTLKVRSDFLVEIKPAAGVSSLVDSLNVSVAGALLMQKLLQ</sequence>
<feature type="region of interest" description="Disordered" evidence="10">
    <location>
        <begin position="64"/>
        <end position="84"/>
    </location>
</feature>
<evidence type="ECO:0000256" key="1">
    <source>
        <dbReference type="ARBA" id="ARBA00004173"/>
    </source>
</evidence>
<dbReference type="InterPro" id="IPR047261">
    <property type="entry name" value="MRM1_MeTrfase_dom"/>
</dbReference>
<feature type="compositionally biased region" description="Basic and acidic residues" evidence="10">
    <location>
        <begin position="70"/>
        <end position="84"/>
    </location>
</feature>
<dbReference type="Proteomes" id="UP000189513">
    <property type="component" value="Unassembled WGS sequence"/>
</dbReference>
<dbReference type="VEuPathDB" id="FungiDB:BON22_0075"/>
<dbReference type="InterPro" id="IPR004441">
    <property type="entry name" value="rRNA_MeTrfase_TrmH"/>
</dbReference>
<protein>
    <recommendedName>
        <fullName evidence="9">rRNA methyltransferase 1, mitochondrial</fullName>
    </recommendedName>
</protein>
<evidence type="ECO:0000256" key="4">
    <source>
        <dbReference type="ARBA" id="ARBA00022603"/>
    </source>
</evidence>
<evidence type="ECO:0000256" key="10">
    <source>
        <dbReference type="SAM" id="MobiDB-lite"/>
    </source>
</evidence>
<gene>
    <name evidence="12" type="ORF">BON22_0075</name>
</gene>
<dbReference type="InterPro" id="IPR029028">
    <property type="entry name" value="Alpha/beta_knot_MTases"/>
</dbReference>
<accession>A0A1V2LCS5</accession>
<keyword evidence="3" id="KW-0698">rRNA processing</keyword>